<evidence type="ECO:0000256" key="2">
    <source>
        <dbReference type="SAM" id="Phobius"/>
    </source>
</evidence>
<keyword evidence="4" id="KW-1185">Reference proteome</keyword>
<dbReference type="RefSeq" id="WP_344303879.1">
    <property type="nucleotide sequence ID" value="NZ_BAAAQQ010000011.1"/>
</dbReference>
<proteinExistence type="predicted"/>
<keyword evidence="2" id="KW-1133">Transmembrane helix</keyword>
<evidence type="ECO:0000256" key="1">
    <source>
        <dbReference type="SAM" id="MobiDB-lite"/>
    </source>
</evidence>
<gene>
    <name evidence="3" type="ORF">GCM10009843_23200</name>
</gene>
<name>A0ABP5K4D0_9ACTN</name>
<evidence type="ECO:0008006" key="5">
    <source>
        <dbReference type="Google" id="ProtNLM"/>
    </source>
</evidence>
<protein>
    <recommendedName>
        <fullName evidence="5">DUF4245 domain-containing protein</fullName>
    </recommendedName>
</protein>
<feature type="region of interest" description="Disordered" evidence="1">
    <location>
        <begin position="51"/>
        <end position="88"/>
    </location>
</feature>
<reference evidence="4" key="1">
    <citation type="journal article" date="2019" name="Int. J. Syst. Evol. Microbiol.">
        <title>The Global Catalogue of Microorganisms (GCM) 10K type strain sequencing project: providing services to taxonomists for standard genome sequencing and annotation.</title>
        <authorList>
            <consortium name="The Broad Institute Genomics Platform"/>
            <consortium name="The Broad Institute Genome Sequencing Center for Infectious Disease"/>
            <person name="Wu L."/>
            <person name="Ma J."/>
        </authorList>
    </citation>
    <scope>NUCLEOTIDE SEQUENCE [LARGE SCALE GENOMIC DNA]</scope>
    <source>
        <strain evidence="4">JCM 16021</strain>
    </source>
</reference>
<dbReference type="EMBL" id="BAAAQQ010000011">
    <property type="protein sequence ID" value="GAA2125470.1"/>
    <property type="molecule type" value="Genomic_DNA"/>
</dbReference>
<evidence type="ECO:0000313" key="4">
    <source>
        <dbReference type="Proteomes" id="UP001500575"/>
    </source>
</evidence>
<accession>A0ABP5K4D0</accession>
<organism evidence="3 4">
    <name type="scientific">Nocardioides bigeumensis</name>
    <dbReference type="NCBI Taxonomy" id="433657"/>
    <lineage>
        <taxon>Bacteria</taxon>
        <taxon>Bacillati</taxon>
        <taxon>Actinomycetota</taxon>
        <taxon>Actinomycetes</taxon>
        <taxon>Propionibacteriales</taxon>
        <taxon>Nocardioidaceae</taxon>
        <taxon>Nocardioides</taxon>
    </lineage>
</organism>
<keyword evidence="2" id="KW-0812">Transmembrane</keyword>
<evidence type="ECO:0000313" key="3">
    <source>
        <dbReference type="EMBL" id="GAA2125470.1"/>
    </source>
</evidence>
<feature type="transmembrane region" description="Helical" evidence="2">
    <location>
        <begin position="27"/>
        <end position="49"/>
    </location>
</feature>
<dbReference type="InterPro" id="IPR025339">
    <property type="entry name" value="DUF4245"/>
</dbReference>
<dbReference type="Pfam" id="PF14030">
    <property type="entry name" value="DUF4245"/>
    <property type="match status" value="1"/>
</dbReference>
<sequence>MAIQQPTDEHLTSATDPAPRSRRRSGAVLGGFAVVMIVLAGIVVATQVLGDDDSPSGSTPAGAEPSAGTEGSGEPTEADTSDDASLDEKWQRDAVKASAAGLAAMVPGVAPDGWSVVSGSFDKQAMTWNMNLTAPSGEVLLIQEQADAEALATEHVGADATQSGVVDLRKWGTGEWQAWTGSRAGLSFALEDSTVLLVGSDQASLEELAKSLVTAENAPVGGMDG</sequence>
<dbReference type="Proteomes" id="UP001500575">
    <property type="component" value="Unassembled WGS sequence"/>
</dbReference>
<feature type="compositionally biased region" description="Acidic residues" evidence="1">
    <location>
        <begin position="76"/>
        <end position="85"/>
    </location>
</feature>
<feature type="region of interest" description="Disordered" evidence="1">
    <location>
        <begin position="1"/>
        <end position="23"/>
    </location>
</feature>
<keyword evidence="2" id="KW-0472">Membrane</keyword>
<comment type="caution">
    <text evidence="3">The sequence shown here is derived from an EMBL/GenBank/DDBJ whole genome shotgun (WGS) entry which is preliminary data.</text>
</comment>